<dbReference type="InterPro" id="IPR014762">
    <property type="entry name" value="DNA_mismatch_repair_CS"/>
</dbReference>
<evidence type="ECO:0000256" key="1">
    <source>
        <dbReference type="ARBA" id="ARBA00006082"/>
    </source>
</evidence>
<feature type="domain" description="DNA mismatch repair protein S5" evidence="6">
    <location>
        <begin position="212"/>
        <end position="330"/>
    </location>
</feature>
<dbReference type="InterPro" id="IPR038973">
    <property type="entry name" value="MutL/Mlh/Pms-like"/>
</dbReference>
<dbReference type="InterPro" id="IPR036890">
    <property type="entry name" value="HATPase_C_sf"/>
</dbReference>
<sequence length="568" mass="61300">MYNPTVPIKLLDSKTVARIAAGEVVERPASVVKELIENALDAGARNLDIEIKGGGTGLIRVSDDGCGIAPADLPLVFTRHATSKITSFDDLTGIMSLGFRGEALGSITSVADVELLTAVANAPSGCLVIRRDGRTSDKPAARTRGTSISVSHLFKAVPARLKFLKTDATETGHIVNVVSNYALARPEVRFTLTVDGRRSLNTPGTGQLRDTAAEILGRETASRMIDVEAAAESLSVSGLAAPPDAGRANRTGLFFFVNQRWVKSPMLSRAVEEAYHGLLTVGRYPVAVINLTLPPADIDINIHPAKTEIKFHQDNRIFNFVRQSVRSALIGESPVPVIGEPVPLYRPSDYRQDMKPFVENLFPETAAPARSLPASGMTVARSLPALRAIGQVAGCYILAEGPDGLYIVDQHAAHERIMYEKVLTARQNHTPASQALLEPRNVELSPAEAAVVTALSKMLAEFGFVTEDFGGRTLLVRAVPSALAGSDWLTALHEFLNSPESRTRGEEKLAELIACHSAVRSGKSLTQEEIRALLLDLEKAEVPNTCPHGRPTLMKLETVALERHFKRT</sequence>
<dbReference type="InterPro" id="IPR014790">
    <property type="entry name" value="MutL_C"/>
</dbReference>
<dbReference type="HAMAP" id="MF_00149">
    <property type="entry name" value="DNA_mis_repair"/>
    <property type="match status" value="1"/>
</dbReference>
<dbReference type="RefSeq" id="WP_338737137.1">
    <property type="nucleotide sequence ID" value="NZ_CP146612.1"/>
</dbReference>
<feature type="domain" description="MutL C-terminal dimerisation" evidence="5">
    <location>
        <begin position="388"/>
        <end position="525"/>
    </location>
</feature>
<dbReference type="SMART" id="SM00853">
    <property type="entry name" value="MutL_C"/>
    <property type="match status" value="1"/>
</dbReference>
<dbReference type="Pfam" id="PF08676">
    <property type="entry name" value="MutL_C"/>
    <property type="match status" value="1"/>
</dbReference>
<reference evidence="7 8" key="1">
    <citation type="submission" date="2024-03" db="EMBL/GenBank/DDBJ databases">
        <title>A Dehalogenimonas Isolated from Estuarine Sediments Dihaloeliminates Chlorinated Alkanes.</title>
        <authorList>
            <person name="Yang Y."/>
            <person name="Wang H."/>
        </authorList>
    </citation>
    <scope>NUCLEOTIDE SEQUENCE [LARGE SCALE GENOMIC DNA]</scope>
    <source>
        <strain evidence="7 8">W</strain>
    </source>
</reference>
<protein>
    <recommendedName>
        <fullName evidence="4">DNA mismatch repair protein MutL</fullName>
    </recommendedName>
</protein>
<keyword evidence="8" id="KW-1185">Reference proteome</keyword>
<evidence type="ECO:0000259" key="6">
    <source>
        <dbReference type="SMART" id="SM01340"/>
    </source>
</evidence>
<comment type="similarity">
    <text evidence="1 4">Belongs to the DNA mismatch repair MutL/HexB family.</text>
</comment>
<evidence type="ECO:0000313" key="8">
    <source>
        <dbReference type="Proteomes" id="UP001375370"/>
    </source>
</evidence>
<keyword evidence="7" id="KW-0540">Nuclease</keyword>
<evidence type="ECO:0000256" key="2">
    <source>
        <dbReference type="ARBA" id="ARBA00022763"/>
    </source>
</evidence>
<accession>A0ABZ2J6Y1</accession>
<dbReference type="InterPro" id="IPR020568">
    <property type="entry name" value="Ribosomal_Su5_D2-typ_SF"/>
</dbReference>
<dbReference type="SUPFAM" id="SSF118116">
    <property type="entry name" value="DNA mismatch repair protein MutL"/>
    <property type="match status" value="1"/>
</dbReference>
<dbReference type="PROSITE" id="PS00058">
    <property type="entry name" value="DNA_MISMATCH_REPAIR_1"/>
    <property type="match status" value="1"/>
</dbReference>
<dbReference type="InterPro" id="IPR042121">
    <property type="entry name" value="MutL_C_regsub"/>
</dbReference>
<dbReference type="SUPFAM" id="SSF54211">
    <property type="entry name" value="Ribosomal protein S5 domain 2-like"/>
    <property type="match status" value="1"/>
</dbReference>
<dbReference type="InterPro" id="IPR042120">
    <property type="entry name" value="MutL_C_dimsub"/>
</dbReference>
<dbReference type="GO" id="GO:0004519">
    <property type="term" value="F:endonuclease activity"/>
    <property type="evidence" value="ECO:0007669"/>
    <property type="project" value="UniProtKB-KW"/>
</dbReference>
<dbReference type="InterPro" id="IPR002099">
    <property type="entry name" value="MutL/Mlh/PMS"/>
</dbReference>
<dbReference type="PANTHER" id="PTHR10073">
    <property type="entry name" value="DNA MISMATCH REPAIR PROTEIN MLH, PMS, MUTL"/>
    <property type="match status" value="1"/>
</dbReference>
<organism evidence="7 8">
    <name type="scientific">Candidatus Dehalogenimonas loeffleri</name>
    <dbReference type="NCBI Taxonomy" id="3127115"/>
    <lineage>
        <taxon>Bacteria</taxon>
        <taxon>Bacillati</taxon>
        <taxon>Chloroflexota</taxon>
        <taxon>Dehalococcoidia</taxon>
        <taxon>Dehalococcoidales</taxon>
        <taxon>Dehalococcoidaceae</taxon>
        <taxon>Dehalogenimonas</taxon>
    </lineage>
</organism>
<evidence type="ECO:0000313" key="7">
    <source>
        <dbReference type="EMBL" id="WWX25004.1"/>
    </source>
</evidence>
<evidence type="ECO:0000259" key="5">
    <source>
        <dbReference type="SMART" id="SM00853"/>
    </source>
</evidence>
<dbReference type="InterPro" id="IPR003594">
    <property type="entry name" value="HATPase_dom"/>
</dbReference>
<dbReference type="Gene3D" id="3.30.1540.20">
    <property type="entry name" value="MutL, C-terminal domain, dimerisation subdomain"/>
    <property type="match status" value="1"/>
</dbReference>
<dbReference type="NCBIfam" id="TIGR00585">
    <property type="entry name" value="mutl"/>
    <property type="match status" value="1"/>
</dbReference>
<dbReference type="SMART" id="SM01340">
    <property type="entry name" value="DNA_mis_repair"/>
    <property type="match status" value="1"/>
</dbReference>
<dbReference type="InterPro" id="IPR014721">
    <property type="entry name" value="Ribsml_uS5_D2-typ_fold_subgr"/>
</dbReference>
<comment type="function">
    <text evidence="4">This protein is involved in the repair of mismatches in DNA. It is required for dam-dependent methyl-directed DNA mismatch repair. May act as a 'molecular matchmaker', a protein that promotes the formation of a stable complex between two or more DNA-binding proteins in an ATP-dependent manner without itself being part of a final effector complex.</text>
</comment>
<dbReference type="Gene3D" id="3.30.565.10">
    <property type="entry name" value="Histidine kinase-like ATPase, C-terminal domain"/>
    <property type="match status" value="1"/>
</dbReference>
<dbReference type="PANTHER" id="PTHR10073:SF12">
    <property type="entry name" value="DNA MISMATCH REPAIR PROTEIN MLH1"/>
    <property type="match status" value="1"/>
</dbReference>
<dbReference type="InterPro" id="IPR013507">
    <property type="entry name" value="DNA_mismatch_S5_2-like"/>
</dbReference>
<dbReference type="Gene3D" id="3.30.1370.100">
    <property type="entry name" value="MutL, C-terminal domain, regulatory subdomain"/>
    <property type="match status" value="1"/>
</dbReference>
<dbReference type="Pfam" id="PF02518">
    <property type="entry name" value="HATPase_c"/>
    <property type="match status" value="1"/>
</dbReference>
<proteinExistence type="inferred from homology"/>
<evidence type="ECO:0000256" key="4">
    <source>
        <dbReference type="HAMAP-Rule" id="MF_00149"/>
    </source>
</evidence>
<gene>
    <name evidence="4 7" type="primary">mutL</name>
    <name evidence="7" type="ORF">V8247_07010</name>
</gene>
<dbReference type="CDD" id="cd16926">
    <property type="entry name" value="HATPase_MutL-MLH-PMS-like"/>
    <property type="match status" value="1"/>
</dbReference>
<dbReference type="InterPro" id="IPR020667">
    <property type="entry name" value="DNA_mismatch_repair_MutL"/>
</dbReference>
<dbReference type="SUPFAM" id="SSF55874">
    <property type="entry name" value="ATPase domain of HSP90 chaperone/DNA topoisomerase II/histidine kinase"/>
    <property type="match status" value="1"/>
</dbReference>
<evidence type="ECO:0000256" key="3">
    <source>
        <dbReference type="ARBA" id="ARBA00023204"/>
    </source>
</evidence>
<dbReference type="Gene3D" id="3.30.230.10">
    <property type="match status" value="1"/>
</dbReference>
<keyword evidence="2 4" id="KW-0227">DNA damage</keyword>
<keyword evidence="3 4" id="KW-0234">DNA repair</keyword>
<name>A0ABZ2J6Y1_9CHLR</name>
<dbReference type="EMBL" id="CP146612">
    <property type="protein sequence ID" value="WWX25004.1"/>
    <property type="molecule type" value="Genomic_DNA"/>
</dbReference>
<dbReference type="Pfam" id="PF01119">
    <property type="entry name" value="DNA_mis_repair"/>
    <property type="match status" value="1"/>
</dbReference>
<dbReference type="Proteomes" id="UP001375370">
    <property type="component" value="Chromosome"/>
</dbReference>
<keyword evidence="7" id="KW-0255">Endonuclease</keyword>
<dbReference type="CDD" id="cd00782">
    <property type="entry name" value="MutL_Trans"/>
    <property type="match status" value="1"/>
</dbReference>
<keyword evidence="7" id="KW-0378">Hydrolase</keyword>
<dbReference type="InterPro" id="IPR037198">
    <property type="entry name" value="MutL_C_sf"/>
</dbReference>